<feature type="domain" description="DUF1829" evidence="2">
    <location>
        <begin position="160"/>
        <end position="245"/>
    </location>
</feature>
<dbReference type="InterPro" id="IPR014960">
    <property type="entry name" value="DUF1828"/>
</dbReference>
<protein>
    <recommendedName>
        <fullName evidence="5">DUF1828 domain-containing protein</fullName>
    </recommendedName>
</protein>
<organism evidence="3 4">
    <name type="scientific">Peptoniphilus duerdenii ATCC BAA-1640</name>
    <dbReference type="NCBI Taxonomy" id="862517"/>
    <lineage>
        <taxon>Bacteria</taxon>
        <taxon>Bacillati</taxon>
        <taxon>Bacillota</taxon>
        <taxon>Tissierellia</taxon>
        <taxon>Tissierellales</taxon>
        <taxon>Peptoniphilaceae</taxon>
        <taxon>Peptoniphilus</taxon>
    </lineage>
</organism>
<comment type="caution">
    <text evidence="3">The sequence shown here is derived from an EMBL/GenBank/DDBJ whole genome shotgun (WGS) entry which is preliminary data.</text>
</comment>
<evidence type="ECO:0000259" key="1">
    <source>
        <dbReference type="Pfam" id="PF08861"/>
    </source>
</evidence>
<sequence length="257" mass="29489">MTMQGLKTQYLDFLNNFTSLLEINNTTTRITTPFLDSDNDLIEIYIEKKESDTYYLTDDGITLADLAMKGVSFDRESKRLERLNKIASDYGVTATSKEICATSNMKDLPLKLYFLSQAIQKVSDLYVLNRPFVHKIFYDDVKTFLETNNVRYAENVIFMGKSNIATKFDFVIPKSKNAPDRLIQTCSSIELGTTRSYLFGWIDIMDKRKDNSKLYIIYDDTVKKPSTDVESAITSYGGKAIPWSEINKKENKILITK</sequence>
<dbReference type="OrthoDB" id="1321863at2"/>
<gene>
    <name evidence="3" type="ORF">HMPREF9225_0090</name>
</gene>
<dbReference type="Pfam" id="PF08862">
    <property type="entry name" value="DUF1829"/>
    <property type="match status" value="1"/>
</dbReference>
<dbReference type="AlphaFoldDB" id="E0NIV1"/>
<name>E0NIV1_9FIRM</name>
<proteinExistence type="predicted"/>
<dbReference type="eggNOG" id="ENOG502ZAE6">
    <property type="taxonomic scope" value="Bacteria"/>
</dbReference>
<keyword evidence="4" id="KW-1185">Reference proteome</keyword>
<dbReference type="STRING" id="862517.HMPREF9225_0090"/>
<evidence type="ECO:0008006" key="5">
    <source>
        <dbReference type="Google" id="ProtNLM"/>
    </source>
</evidence>
<accession>E0NIV1</accession>
<evidence type="ECO:0000313" key="4">
    <source>
        <dbReference type="Proteomes" id="UP000003280"/>
    </source>
</evidence>
<feature type="domain" description="DUF1828" evidence="1">
    <location>
        <begin position="32"/>
        <end position="122"/>
    </location>
</feature>
<dbReference type="Pfam" id="PF08861">
    <property type="entry name" value="DUF1828"/>
    <property type="match status" value="1"/>
</dbReference>
<dbReference type="HOGENOM" id="CLU_091320_1_0_9"/>
<evidence type="ECO:0000259" key="2">
    <source>
        <dbReference type="Pfam" id="PF08862"/>
    </source>
</evidence>
<dbReference type="RefSeq" id="WP_008900926.1">
    <property type="nucleotide sequence ID" value="NZ_GL397071.1"/>
</dbReference>
<reference evidence="3 4" key="1">
    <citation type="submission" date="2010-07" db="EMBL/GenBank/DDBJ databases">
        <authorList>
            <person name="Muzny D."/>
            <person name="Qin X."/>
            <person name="Deng J."/>
            <person name="Jiang H."/>
            <person name="Liu Y."/>
            <person name="Qu J."/>
            <person name="Song X.-Z."/>
            <person name="Zhang L."/>
            <person name="Thornton R."/>
            <person name="Coyle M."/>
            <person name="Francisco L."/>
            <person name="Jackson L."/>
            <person name="Javaid M."/>
            <person name="Korchina V."/>
            <person name="Kovar C."/>
            <person name="Mata R."/>
            <person name="Mathew T."/>
            <person name="Ngo R."/>
            <person name="Nguyen L."/>
            <person name="Nguyen N."/>
            <person name="Okwuonu G."/>
            <person name="Ongeri F."/>
            <person name="Pham C."/>
            <person name="Simmons D."/>
            <person name="Wilczek-Boney K."/>
            <person name="Hale W."/>
            <person name="Jakkamsetti A."/>
            <person name="Pham P."/>
            <person name="Ruth R."/>
            <person name="San Lucas F."/>
            <person name="Warren J."/>
            <person name="Zhang J."/>
            <person name="Zhao Z."/>
            <person name="Zhou C."/>
            <person name="Zhu D."/>
            <person name="Lee S."/>
            <person name="Bess C."/>
            <person name="Blankenburg K."/>
            <person name="Forbes L."/>
            <person name="Fu Q."/>
            <person name="Gubbala S."/>
            <person name="Hirani K."/>
            <person name="Jayaseelan J.C."/>
            <person name="Lara F."/>
            <person name="Munidasa M."/>
            <person name="Palculict T."/>
            <person name="Patil S."/>
            <person name="Pu L.-L."/>
            <person name="Saada N."/>
            <person name="Tang L."/>
            <person name="Weissenberger G."/>
            <person name="Zhu Y."/>
            <person name="Hemphill L."/>
            <person name="Shang Y."/>
            <person name="Youmans B."/>
            <person name="Ayvaz T."/>
            <person name="Ross M."/>
            <person name="Santibanez J."/>
            <person name="Aqrawi P."/>
            <person name="Gross S."/>
            <person name="Joshi V."/>
            <person name="Fowler G."/>
            <person name="Nazareth L."/>
            <person name="Reid J."/>
            <person name="Worley K."/>
            <person name="Petrosino J."/>
            <person name="Highlander S."/>
            <person name="Gibbs R."/>
        </authorList>
    </citation>
    <scope>NUCLEOTIDE SEQUENCE [LARGE SCALE GENOMIC DNA]</scope>
    <source>
        <strain evidence="3 4">ATCC BAA-1640</strain>
    </source>
</reference>
<dbReference type="EMBL" id="AEEH01000011">
    <property type="protein sequence ID" value="EFM26281.1"/>
    <property type="molecule type" value="Genomic_DNA"/>
</dbReference>
<evidence type="ECO:0000313" key="3">
    <source>
        <dbReference type="EMBL" id="EFM26281.1"/>
    </source>
</evidence>
<dbReference type="Proteomes" id="UP000003280">
    <property type="component" value="Unassembled WGS sequence"/>
</dbReference>
<dbReference type="InterPro" id="IPR014961">
    <property type="entry name" value="DUF1829"/>
</dbReference>